<dbReference type="GO" id="GO:0005778">
    <property type="term" value="C:peroxisomal membrane"/>
    <property type="evidence" value="ECO:0007669"/>
    <property type="project" value="TreeGrafter"/>
</dbReference>
<dbReference type="InterPro" id="IPR019531">
    <property type="entry name" value="Pmp4"/>
</dbReference>
<name>A0AAE0LJC5_9CHLO</name>
<dbReference type="PANTHER" id="PTHR15460:SF3">
    <property type="entry name" value="PEROXISOMAL MEMBRANE PROTEIN 4"/>
    <property type="match status" value="1"/>
</dbReference>
<gene>
    <name evidence="1" type="ORF">CYMTET_5171</name>
</gene>
<dbReference type="EMBL" id="LGRX02000910">
    <property type="protein sequence ID" value="KAK3287312.1"/>
    <property type="molecule type" value="Genomic_DNA"/>
</dbReference>
<sequence length="247" mass="27048">MSDSLSSAEASAALSAMLRVLRGTRNGLLYGVKVRAPHALVFSVLFGHGSVTTRLKGVLQATATHSVRLAKFVLLYKAILNVCGTVVGPTVTSEMCPSTSSPFRPPGFDPRQKTEAKQQRLPGCAFIAGGIAGYLVFGRTIHNHISQQIVLFLMSRVLVGFAHAIAQDGFFGKWEKLGNSYGWPLVASLTWASVMALYEYDHTVLNRSLSSSMTYLYKDSDWWQSWHDFMPFPVGVFGFGPSKAHKD</sequence>
<protein>
    <recommendedName>
        <fullName evidence="3">Peroxisomal membrane protein 4</fullName>
    </recommendedName>
</protein>
<proteinExistence type="predicted"/>
<keyword evidence="2" id="KW-1185">Reference proteome</keyword>
<evidence type="ECO:0000313" key="1">
    <source>
        <dbReference type="EMBL" id="KAK3287312.1"/>
    </source>
</evidence>
<dbReference type="AlphaFoldDB" id="A0AAE0LJC5"/>
<reference evidence="1 2" key="1">
    <citation type="journal article" date="2015" name="Genome Biol. Evol.">
        <title>Comparative Genomics of a Bacterivorous Green Alga Reveals Evolutionary Causalities and Consequences of Phago-Mixotrophic Mode of Nutrition.</title>
        <authorList>
            <person name="Burns J.A."/>
            <person name="Paasch A."/>
            <person name="Narechania A."/>
            <person name="Kim E."/>
        </authorList>
    </citation>
    <scope>NUCLEOTIDE SEQUENCE [LARGE SCALE GENOMIC DNA]</scope>
    <source>
        <strain evidence="1 2">PLY_AMNH</strain>
    </source>
</reference>
<evidence type="ECO:0008006" key="3">
    <source>
        <dbReference type="Google" id="ProtNLM"/>
    </source>
</evidence>
<comment type="caution">
    <text evidence="1">The sequence shown here is derived from an EMBL/GenBank/DDBJ whole genome shotgun (WGS) entry which is preliminary data.</text>
</comment>
<organism evidence="1 2">
    <name type="scientific">Cymbomonas tetramitiformis</name>
    <dbReference type="NCBI Taxonomy" id="36881"/>
    <lineage>
        <taxon>Eukaryota</taxon>
        <taxon>Viridiplantae</taxon>
        <taxon>Chlorophyta</taxon>
        <taxon>Pyramimonadophyceae</taxon>
        <taxon>Pyramimonadales</taxon>
        <taxon>Pyramimonadaceae</taxon>
        <taxon>Cymbomonas</taxon>
    </lineage>
</organism>
<dbReference type="Proteomes" id="UP001190700">
    <property type="component" value="Unassembled WGS sequence"/>
</dbReference>
<evidence type="ECO:0000313" key="2">
    <source>
        <dbReference type="Proteomes" id="UP001190700"/>
    </source>
</evidence>
<dbReference type="PANTHER" id="PTHR15460">
    <property type="entry name" value="PEROXISOMAL MEMBRANE PROTEIN 4"/>
    <property type="match status" value="1"/>
</dbReference>
<accession>A0AAE0LJC5</accession>